<dbReference type="GO" id="GO:0000272">
    <property type="term" value="P:polysaccharide catabolic process"/>
    <property type="evidence" value="ECO:0007669"/>
    <property type="project" value="TreeGrafter"/>
</dbReference>
<dbReference type="InterPro" id="IPR012341">
    <property type="entry name" value="6hp_glycosidase-like_sf"/>
</dbReference>
<proteinExistence type="inferred from homology"/>
<evidence type="ECO:0000256" key="2">
    <source>
        <dbReference type="ARBA" id="ARBA00038358"/>
    </source>
</evidence>
<comment type="caution">
    <text evidence="5">The sequence shown here is derived from an EMBL/GenBank/DDBJ whole genome shotgun (WGS) entry which is preliminary data.</text>
</comment>
<dbReference type="InterPro" id="IPR008928">
    <property type="entry name" value="6-hairpin_glycosidase_sf"/>
</dbReference>
<evidence type="ECO:0000256" key="4">
    <source>
        <dbReference type="SAM" id="SignalP"/>
    </source>
</evidence>
<gene>
    <name evidence="5" type="ORF">CPB83DRAFT_757325</name>
</gene>
<dbReference type="PANTHER" id="PTHR36845">
    <property type="entry name" value="HYDROLASE, PUTATIVE (AFU_ORTHOLOGUE AFUA_7G05090)-RELATED"/>
    <property type="match status" value="1"/>
</dbReference>
<dbReference type="InterPro" id="IPR052369">
    <property type="entry name" value="UG_Glycosaminoglycan_Hydrolase"/>
</dbReference>
<dbReference type="Proteomes" id="UP000807306">
    <property type="component" value="Unassembled WGS sequence"/>
</dbReference>
<dbReference type="GO" id="GO:0052757">
    <property type="term" value="F:chondroitin hydrolase activity"/>
    <property type="evidence" value="ECO:0007669"/>
    <property type="project" value="TreeGrafter"/>
</dbReference>
<evidence type="ECO:0000256" key="3">
    <source>
        <dbReference type="SAM" id="MobiDB-lite"/>
    </source>
</evidence>
<keyword evidence="4" id="KW-0732">Signal</keyword>
<feature type="chain" id="PRO_5040488654" evidence="4">
    <location>
        <begin position="20"/>
        <end position="436"/>
    </location>
</feature>
<keyword evidence="1 5" id="KW-0378">Hydrolase</keyword>
<name>A0A9P6EQT1_9AGAR</name>
<feature type="signal peptide" evidence="4">
    <location>
        <begin position="1"/>
        <end position="19"/>
    </location>
</feature>
<dbReference type="OrthoDB" id="2317065at2759"/>
<accession>A0A9P6EQT1</accession>
<feature type="compositionally biased region" description="Polar residues" evidence="3">
    <location>
        <begin position="407"/>
        <end position="428"/>
    </location>
</feature>
<dbReference type="AlphaFoldDB" id="A0A9P6EQT1"/>
<evidence type="ECO:0000256" key="1">
    <source>
        <dbReference type="ARBA" id="ARBA00022801"/>
    </source>
</evidence>
<sequence>MRAVSCGAAVLLLLQSASAAFPGDLFSPLIAQKVLHTYQSLPSLNQYPHVTDSTQGKWKYMPSDWWTAGFFPATLYLMNTRKTQCGASNEQAMADWLNLGRSASSALLGVTDAGDVGHDVGFVSFAFSEELKVNPQNHTAIDAVNRFATMLAARFDPAVGCTRSWNPKPNQDSTTFEVIMDNMMNLELLFHSADLTGDNHLREIAMSHADKTMENHIRPDGSSFHVVVYNAVTGAVIRKRTAQGYSDSSTWARGQAWGIYGFSNMYRLTQKPAYLDTARKMANWFIDHLPSDGIVPWDFNAPVPTYADTSAAMVTVNGLLMLADVETDPVQKGRWIDTSFSLMNKTTTFAWRPDWESLLSNGTANVPLGSFNTGIVYGDHYFIRATNEMFRMGLTPCPGAPLAAAQTKPSSQTTNVQPNTNTKTSSARRIQPFRLW</sequence>
<dbReference type="PANTHER" id="PTHR36845:SF1">
    <property type="entry name" value="HYDROLASE, PUTATIVE (AFU_ORTHOLOGUE AFUA_7G05090)-RELATED"/>
    <property type="match status" value="1"/>
</dbReference>
<feature type="region of interest" description="Disordered" evidence="3">
    <location>
        <begin position="401"/>
        <end position="436"/>
    </location>
</feature>
<evidence type="ECO:0000313" key="6">
    <source>
        <dbReference type="Proteomes" id="UP000807306"/>
    </source>
</evidence>
<dbReference type="Gene3D" id="1.50.10.10">
    <property type="match status" value="1"/>
</dbReference>
<protein>
    <submittedName>
        <fullName evidence="5">Glycoside hydrolase family 88 protein</fullName>
    </submittedName>
</protein>
<evidence type="ECO:0000313" key="5">
    <source>
        <dbReference type="EMBL" id="KAF9533511.1"/>
    </source>
</evidence>
<keyword evidence="6" id="KW-1185">Reference proteome</keyword>
<organism evidence="5 6">
    <name type="scientific">Crepidotus variabilis</name>
    <dbReference type="NCBI Taxonomy" id="179855"/>
    <lineage>
        <taxon>Eukaryota</taxon>
        <taxon>Fungi</taxon>
        <taxon>Dikarya</taxon>
        <taxon>Basidiomycota</taxon>
        <taxon>Agaricomycotina</taxon>
        <taxon>Agaricomycetes</taxon>
        <taxon>Agaricomycetidae</taxon>
        <taxon>Agaricales</taxon>
        <taxon>Agaricineae</taxon>
        <taxon>Crepidotaceae</taxon>
        <taxon>Crepidotus</taxon>
    </lineage>
</organism>
<dbReference type="SUPFAM" id="SSF48208">
    <property type="entry name" value="Six-hairpin glycosidases"/>
    <property type="match status" value="1"/>
</dbReference>
<reference evidence="5" key="1">
    <citation type="submission" date="2020-11" db="EMBL/GenBank/DDBJ databases">
        <authorList>
            <consortium name="DOE Joint Genome Institute"/>
            <person name="Ahrendt S."/>
            <person name="Riley R."/>
            <person name="Andreopoulos W."/>
            <person name="Labutti K."/>
            <person name="Pangilinan J."/>
            <person name="Ruiz-Duenas F.J."/>
            <person name="Barrasa J.M."/>
            <person name="Sanchez-Garcia M."/>
            <person name="Camarero S."/>
            <person name="Miyauchi S."/>
            <person name="Serrano A."/>
            <person name="Linde D."/>
            <person name="Babiker R."/>
            <person name="Drula E."/>
            <person name="Ayuso-Fernandez I."/>
            <person name="Pacheco R."/>
            <person name="Padilla G."/>
            <person name="Ferreira P."/>
            <person name="Barriuso J."/>
            <person name="Kellner H."/>
            <person name="Castanera R."/>
            <person name="Alfaro M."/>
            <person name="Ramirez L."/>
            <person name="Pisabarro A.G."/>
            <person name="Kuo A."/>
            <person name="Tritt A."/>
            <person name="Lipzen A."/>
            <person name="He G."/>
            <person name="Yan M."/>
            <person name="Ng V."/>
            <person name="Cullen D."/>
            <person name="Martin F."/>
            <person name="Rosso M.-N."/>
            <person name="Henrissat B."/>
            <person name="Hibbett D."/>
            <person name="Martinez A.T."/>
            <person name="Grigoriev I.V."/>
        </authorList>
    </citation>
    <scope>NUCLEOTIDE SEQUENCE</scope>
    <source>
        <strain evidence="5">CBS 506.95</strain>
    </source>
</reference>
<dbReference type="EMBL" id="MU157828">
    <property type="protein sequence ID" value="KAF9533511.1"/>
    <property type="molecule type" value="Genomic_DNA"/>
</dbReference>
<comment type="similarity">
    <text evidence="2">Belongs to the glycosyl hydrolase 88 family.</text>
</comment>